<dbReference type="OrthoDB" id="9810303at2"/>
<dbReference type="SUPFAM" id="SSF53448">
    <property type="entry name" value="Nucleotide-diphospho-sugar transferases"/>
    <property type="match status" value="1"/>
</dbReference>
<organism evidence="3 4">
    <name type="scientific">Georgenia thermotolerans</name>
    <dbReference type="NCBI Taxonomy" id="527326"/>
    <lineage>
        <taxon>Bacteria</taxon>
        <taxon>Bacillati</taxon>
        <taxon>Actinomycetota</taxon>
        <taxon>Actinomycetes</taxon>
        <taxon>Micrococcales</taxon>
        <taxon>Bogoriellaceae</taxon>
        <taxon>Georgenia</taxon>
    </lineage>
</organism>
<dbReference type="PANTHER" id="PTHR48090">
    <property type="entry name" value="UNDECAPRENYL-PHOSPHATE 4-DEOXY-4-FORMAMIDO-L-ARABINOSE TRANSFERASE-RELATED"/>
    <property type="match status" value="1"/>
</dbReference>
<evidence type="ECO:0000256" key="1">
    <source>
        <dbReference type="ARBA" id="ARBA00006739"/>
    </source>
</evidence>
<comment type="similarity">
    <text evidence="1">Belongs to the glycosyltransferase 2 family.</text>
</comment>
<dbReference type="RefSeq" id="WP_152201598.1">
    <property type="nucleotide sequence ID" value="NZ_VUKF01000007.1"/>
</dbReference>
<accession>A0A7J5UQ66</accession>
<dbReference type="PANTHER" id="PTHR48090:SF7">
    <property type="entry name" value="RFBJ PROTEIN"/>
    <property type="match status" value="1"/>
</dbReference>
<dbReference type="CDD" id="cd04179">
    <property type="entry name" value="DPM_DPG-synthase_like"/>
    <property type="match status" value="1"/>
</dbReference>
<dbReference type="Proteomes" id="UP000451860">
    <property type="component" value="Unassembled WGS sequence"/>
</dbReference>
<dbReference type="GO" id="GO:0016740">
    <property type="term" value="F:transferase activity"/>
    <property type="evidence" value="ECO:0007669"/>
    <property type="project" value="UniProtKB-KW"/>
</dbReference>
<protein>
    <submittedName>
        <fullName evidence="3">Glycosyltransferase</fullName>
    </submittedName>
</protein>
<gene>
    <name evidence="3" type="ORF">GB883_08405</name>
</gene>
<keyword evidence="3" id="KW-0808">Transferase</keyword>
<dbReference type="AlphaFoldDB" id="A0A7J5UQ66"/>
<dbReference type="Gene3D" id="3.90.550.10">
    <property type="entry name" value="Spore Coat Polysaccharide Biosynthesis Protein SpsA, Chain A"/>
    <property type="match status" value="1"/>
</dbReference>
<evidence type="ECO:0000313" key="4">
    <source>
        <dbReference type="Proteomes" id="UP000451860"/>
    </source>
</evidence>
<sequence>MPSAPDLLVIVPAWNEEIPLPGVVTELLQKVPGADILVVDDGSTDATAAVAAAAGAKVLQLPLNLGVGGAMRAGYVYADRKGYSRTVQVDADGQHDPAEIPLLLEALETEGADVVIGARFAGVGTYEARGPRRWSMKFLAAVLSRVTRTRLTDTTSGFKACSRRAIKLFSQDYPAEYLGDTVEALVIAARHGLAVRQVPVAMRPRAGGTPSHSPLKAGIFLMRALMALAVALTRPSQERSDVS</sequence>
<keyword evidence="4" id="KW-1185">Reference proteome</keyword>
<feature type="domain" description="Glycosyltransferase 2-like" evidence="2">
    <location>
        <begin position="9"/>
        <end position="166"/>
    </location>
</feature>
<dbReference type="EMBL" id="WHJE01000029">
    <property type="protein sequence ID" value="KAE8764555.1"/>
    <property type="molecule type" value="Genomic_DNA"/>
</dbReference>
<name>A0A7J5UQ66_9MICO</name>
<dbReference type="InterPro" id="IPR029044">
    <property type="entry name" value="Nucleotide-diphossugar_trans"/>
</dbReference>
<dbReference type="InterPro" id="IPR001173">
    <property type="entry name" value="Glyco_trans_2-like"/>
</dbReference>
<dbReference type="InterPro" id="IPR050256">
    <property type="entry name" value="Glycosyltransferase_2"/>
</dbReference>
<proteinExistence type="inferred from homology"/>
<evidence type="ECO:0000259" key="2">
    <source>
        <dbReference type="Pfam" id="PF00535"/>
    </source>
</evidence>
<evidence type="ECO:0000313" key="3">
    <source>
        <dbReference type="EMBL" id="KAE8764555.1"/>
    </source>
</evidence>
<comment type="caution">
    <text evidence="3">The sequence shown here is derived from an EMBL/GenBank/DDBJ whole genome shotgun (WGS) entry which is preliminary data.</text>
</comment>
<dbReference type="Pfam" id="PF00535">
    <property type="entry name" value="Glycos_transf_2"/>
    <property type="match status" value="1"/>
</dbReference>
<reference evidence="3 4" key="1">
    <citation type="submission" date="2019-10" db="EMBL/GenBank/DDBJ databases">
        <title>Georgenia wutianyii sp. nov. and Georgenia yuyongxinii sp. nov. isolated from plateau pika (Ochotona curzoniae) in the Qinghai-Tibet plateau of China.</title>
        <authorList>
            <person name="Tian Z."/>
        </authorList>
    </citation>
    <scope>NUCLEOTIDE SEQUENCE [LARGE SCALE GENOMIC DNA]</scope>
    <source>
        <strain evidence="3 4">DSM 21501</strain>
    </source>
</reference>